<dbReference type="PROSITE" id="PS51186">
    <property type="entry name" value="GNAT"/>
    <property type="match status" value="1"/>
</dbReference>
<protein>
    <recommendedName>
        <fullName evidence="5">[Ribosomal protein bS18]-alanine N-acetyltransferase</fullName>
        <ecNumber evidence="5">2.3.1.266</ecNumber>
    </recommendedName>
</protein>
<evidence type="ECO:0000313" key="7">
    <source>
        <dbReference type="EMBL" id="MDN4532129.1"/>
    </source>
</evidence>
<evidence type="ECO:0000256" key="3">
    <source>
        <dbReference type="ARBA" id="ARBA00022679"/>
    </source>
</evidence>
<dbReference type="GO" id="GO:0005737">
    <property type="term" value="C:cytoplasm"/>
    <property type="evidence" value="ECO:0007669"/>
    <property type="project" value="UniProtKB-SubCell"/>
</dbReference>
<dbReference type="CDD" id="cd04301">
    <property type="entry name" value="NAT_SF"/>
    <property type="match status" value="1"/>
</dbReference>
<keyword evidence="2 5" id="KW-0963">Cytoplasm</keyword>
<dbReference type="PANTHER" id="PTHR43420">
    <property type="entry name" value="ACETYLTRANSFERASE"/>
    <property type="match status" value="1"/>
</dbReference>
<evidence type="ECO:0000256" key="4">
    <source>
        <dbReference type="ARBA" id="ARBA00023315"/>
    </source>
</evidence>
<dbReference type="InterPro" id="IPR050680">
    <property type="entry name" value="YpeA/RimI_acetyltransf"/>
</dbReference>
<dbReference type="NCBIfam" id="TIGR01575">
    <property type="entry name" value="rimI"/>
    <property type="match status" value="1"/>
</dbReference>
<evidence type="ECO:0000313" key="9">
    <source>
        <dbReference type="Proteomes" id="UP000242470"/>
    </source>
</evidence>
<comment type="similarity">
    <text evidence="1 5">Belongs to the acetyltransferase family. RimI subfamily.</text>
</comment>
<dbReference type="EMBL" id="JAUHQC010000003">
    <property type="protein sequence ID" value="MDN4532129.1"/>
    <property type="molecule type" value="Genomic_DNA"/>
</dbReference>
<evidence type="ECO:0000259" key="6">
    <source>
        <dbReference type="PROSITE" id="PS51186"/>
    </source>
</evidence>
<dbReference type="GO" id="GO:0008999">
    <property type="term" value="F:protein-N-terminal-alanine acetyltransferase activity"/>
    <property type="evidence" value="ECO:0007669"/>
    <property type="project" value="UniProtKB-EC"/>
</dbReference>
<dbReference type="Proteomes" id="UP000242470">
    <property type="component" value="Unassembled WGS sequence"/>
</dbReference>
<keyword evidence="7" id="KW-0687">Ribonucleoprotein</keyword>
<dbReference type="PANTHER" id="PTHR43420:SF44">
    <property type="entry name" value="ACETYLTRANSFERASE YPEA"/>
    <property type="match status" value="1"/>
</dbReference>
<comment type="caution">
    <text evidence="8">The sequence shown here is derived from an EMBL/GenBank/DDBJ whole genome shotgun (WGS) entry which is preliminary data.</text>
</comment>
<reference evidence="7" key="2">
    <citation type="submission" date="2023-07" db="EMBL/GenBank/DDBJ databases">
        <title>Evaluation of the beneficial properties of pineapple isolates.</title>
        <authorList>
            <person name="Adefiranye O."/>
        </authorList>
    </citation>
    <scope>NUCLEOTIDE SEQUENCE</scope>
    <source>
        <strain evidence="7">PAPLE_T1</strain>
    </source>
</reference>
<name>A0AAP8PQG4_9STAP</name>
<organism evidence="8 9">
    <name type="scientific">Staphylococcus auricularis</name>
    <dbReference type="NCBI Taxonomy" id="29379"/>
    <lineage>
        <taxon>Bacteria</taxon>
        <taxon>Bacillati</taxon>
        <taxon>Bacillota</taxon>
        <taxon>Bacilli</taxon>
        <taxon>Bacillales</taxon>
        <taxon>Staphylococcaceae</taxon>
        <taxon>Staphylococcus</taxon>
    </lineage>
</organism>
<proteinExistence type="inferred from homology"/>
<comment type="catalytic activity">
    <reaction evidence="5">
        <text>N-terminal L-alanyl-[ribosomal protein bS18] + acetyl-CoA = N-terminal N(alpha)-acetyl-L-alanyl-[ribosomal protein bS18] + CoA + H(+)</text>
        <dbReference type="Rhea" id="RHEA:43756"/>
        <dbReference type="Rhea" id="RHEA-COMP:10676"/>
        <dbReference type="Rhea" id="RHEA-COMP:10677"/>
        <dbReference type="ChEBI" id="CHEBI:15378"/>
        <dbReference type="ChEBI" id="CHEBI:57287"/>
        <dbReference type="ChEBI" id="CHEBI:57288"/>
        <dbReference type="ChEBI" id="CHEBI:64718"/>
        <dbReference type="ChEBI" id="CHEBI:83683"/>
        <dbReference type="EC" id="2.3.1.266"/>
    </reaction>
</comment>
<feature type="domain" description="N-acetyltransferase" evidence="6">
    <location>
        <begin position="9"/>
        <end position="153"/>
    </location>
</feature>
<dbReference type="Gene3D" id="3.40.630.30">
    <property type="match status" value="1"/>
</dbReference>
<evidence type="ECO:0000256" key="5">
    <source>
        <dbReference type="RuleBase" id="RU363094"/>
    </source>
</evidence>
<dbReference type="GeneID" id="64981739"/>
<keyword evidence="3 7" id="KW-0808">Transferase</keyword>
<dbReference type="RefSeq" id="WP_059107643.1">
    <property type="nucleotide sequence ID" value="NZ_AP024589.1"/>
</dbReference>
<dbReference type="Proteomes" id="UP001171687">
    <property type="component" value="Unassembled WGS sequence"/>
</dbReference>
<keyword evidence="4 7" id="KW-0012">Acyltransferase</keyword>
<comment type="subcellular location">
    <subcellularLocation>
        <location evidence="5">Cytoplasm</location>
    </subcellularLocation>
</comment>
<evidence type="ECO:0000256" key="1">
    <source>
        <dbReference type="ARBA" id="ARBA00005395"/>
    </source>
</evidence>
<dbReference type="EC" id="2.3.1.266" evidence="5"/>
<sequence length="154" mass="17959">MVKPTEEGLNIRLMGKDDVPQVFDIERQSFKDSSWTIDAFYHEVEQNHFAHYFVIEFQERVIGYVGCWIVIDQAQITTIAIKEDFRGNGLGQLLLKYVMQYAKVKCELMSLEVRIDNTIAQRVYTNLGFQYGGKRKNYYGEGEDAIVMWVNLND</sequence>
<dbReference type="InterPro" id="IPR016181">
    <property type="entry name" value="Acyl_CoA_acyltransferase"/>
</dbReference>
<dbReference type="AlphaFoldDB" id="A0AAP8PQG4"/>
<dbReference type="GO" id="GO:0005840">
    <property type="term" value="C:ribosome"/>
    <property type="evidence" value="ECO:0007669"/>
    <property type="project" value="UniProtKB-KW"/>
</dbReference>
<evidence type="ECO:0000256" key="2">
    <source>
        <dbReference type="ARBA" id="ARBA00022490"/>
    </source>
</evidence>
<gene>
    <name evidence="8" type="primary">rimI</name>
    <name evidence="8" type="ORF">CD158_02740</name>
    <name evidence="7" type="ORF">QYH67_00675</name>
</gene>
<keyword evidence="7" id="KW-0689">Ribosomal protein</keyword>
<reference evidence="8 9" key="1">
    <citation type="submission" date="2017-08" db="EMBL/GenBank/DDBJ databases">
        <title>Draft genome sequences of 64 type strains of genus Staph aureus.</title>
        <authorList>
            <person name="Cole K."/>
            <person name="Golubchik T."/>
            <person name="Russell J."/>
            <person name="Foster D."/>
            <person name="Llewelyn M."/>
            <person name="Wilson D."/>
            <person name="Crook D."/>
            <person name="Paul J."/>
        </authorList>
    </citation>
    <scope>NUCLEOTIDE SEQUENCE [LARGE SCALE GENOMIC DNA]</scope>
    <source>
        <strain evidence="8 9">NCTC 12101</strain>
    </source>
</reference>
<dbReference type="SUPFAM" id="SSF55729">
    <property type="entry name" value="Acyl-CoA N-acyltransferases (Nat)"/>
    <property type="match status" value="1"/>
</dbReference>
<evidence type="ECO:0000313" key="8">
    <source>
        <dbReference type="EMBL" id="PNZ68740.1"/>
    </source>
</evidence>
<comment type="function">
    <text evidence="5">Acetylates the N-terminal alanine of ribosomal protein bS18.</text>
</comment>
<accession>A0AAP8PQG4</accession>
<dbReference type="EMBL" id="PPQW01000010">
    <property type="protein sequence ID" value="PNZ68740.1"/>
    <property type="molecule type" value="Genomic_DNA"/>
</dbReference>
<dbReference type="InterPro" id="IPR000182">
    <property type="entry name" value="GNAT_dom"/>
</dbReference>
<dbReference type="InterPro" id="IPR006464">
    <property type="entry name" value="AcTrfase_RimI/Ard1"/>
</dbReference>
<dbReference type="Pfam" id="PF00583">
    <property type="entry name" value="Acetyltransf_1"/>
    <property type="match status" value="1"/>
</dbReference>